<dbReference type="InterPro" id="IPR016181">
    <property type="entry name" value="Acyl_CoA_acyltransferase"/>
</dbReference>
<protein>
    <submittedName>
        <fullName evidence="4">GNAT family N-acetyltransferase</fullName>
    </submittedName>
</protein>
<dbReference type="SUPFAM" id="SSF55729">
    <property type="entry name" value="Acyl-CoA N-acyltransferases (Nat)"/>
    <property type="match status" value="1"/>
</dbReference>
<evidence type="ECO:0000256" key="2">
    <source>
        <dbReference type="ARBA" id="ARBA00023315"/>
    </source>
</evidence>
<organism evidence="4 5">
    <name type="scientific">Gulosibacter macacae</name>
    <dbReference type="NCBI Taxonomy" id="2488791"/>
    <lineage>
        <taxon>Bacteria</taxon>
        <taxon>Bacillati</taxon>
        <taxon>Actinomycetota</taxon>
        <taxon>Actinomycetes</taxon>
        <taxon>Micrococcales</taxon>
        <taxon>Microbacteriaceae</taxon>
        <taxon>Gulosibacter</taxon>
    </lineage>
</organism>
<sequence length="149" mass="17014">MSTRMAIPEDATVVASLLFAFNQEFDTWVPPIDVLEGRFTLLLQRADVLVLLADDPEPVGFALVTTRPSPYYDGPVATLDELYVTPARRDQGLGTELIDHLIREARARNIGEVQINVDEDDLDTRRFYEERGFTNHENGERMLCYLREL</sequence>
<dbReference type="Proteomes" id="UP000274391">
    <property type="component" value="Unassembled WGS sequence"/>
</dbReference>
<dbReference type="RefSeq" id="WP_124973058.1">
    <property type="nucleotide sequence ID" value="NZ_RQVS01000012.1"/>
</dbReference>
<evidence type="ECO:0000256" key="1">
    <source>
        <dbReference type="ARBA" id="ARBA00022679"/>
    </source>
</evidence>
<dbReference type="PANTHER" id="PTHR43877">
    <property type="entry name" value="AMINOALKYLPHOSPHONATE N-ACETYLTRANSFERASE-RELATED-RELATED"/>
    <property type="match status" value="1"/>
</dbReference>
<dbReference type="GO" id="GO:0016747">
    <property type="term" value="F:acyltransferase activity, transferring groups other than amino-acyl groups"/>
    <property type="evidence" value="ECO:0007669"/>
    <property type="project" value="InterPro"/>
</dbReference>
<comment type="caution">
    <text evidence="4">The sequence shown here is derived from an EMBL/GenBank/DDBJ whole genome shotgun (WGS) entry which is preliminary data.</text>
</comment>
<name>A0A3P3VUB9_9MICO</name>
<dbReference type="Pfam" id="PF00583">
    <property type="entry name" value="Acetyltransf_1"/>
    <property type="match status" value="1"/>
</dbReference>
<reference evidence="4 5" key="1">
    <citation type="submission" date="2018-11" db="EMBL/GenBank/DDBJ databases">
        <title>YIM 102482-1 draft genome.</title>
        <authorList>
            <person name="Li G."/>
            <person name="Jiang Y."/>
        </authorList>
    </citation>
    <scope>NUCLEOTIDE SEQUENCE [LARGE SCALE GENOMIC DNA]</scope>
    <source>
        <strain evidence="4 5">YIM 102482-1</strain>
    </source>
</reference>
<gene>
    <name evidence="4" type="ORF">EG850_10015</name>
</gene>
<dbReference type="EMBL" id="RQVS01000012">
    <property type="protein sequence ID" value="RRJ86054.1"/>
    <property type="molecule type" value="Genomic_DNA"/>
</dbReference>
<dbReference type="CDD" id="cd04301">
    <property type="entry name" value="NAT_SF"/>
    <property type="match status" value="1"/>
</dbReference>
<evidence type="ECO:0000313" key="5">
    <source>
        <dbReference type="Proteomes" id="UP000274391"/>
    </source>
</evidence>
<keyword evidence="2" id="KW-0012">Acyltransferase</keyword>
<evidence type="ECO:0000313" key="4">
    <source>
        <dbReference type="EMBL" id="RRJ86054.1"/>
    </source>
</evidence>
<dbReference type="Gene3D" id="3.40.630.30">
    <property type="match status" value="1"/>
</dbReference>
<dbReference type="InterPro" id="IPR050832">
    <property type="entry name" value="Bact_Acetyltransf"/>
</dbReference>
<accession>A0A3P3VUB9</accession>
<keyword evidence="5" id="KW-1185">Reference proteome</keyword>
<dbReference type="AlphaFoldDB" id="A0A3P3VUB9"/>
<keyword evidence="1 4" id="KW-0808">Transferase</keyword>
<evidence type="ECO:0000259" key="3">
    <source>
        <dbReference type="PROSITE" id="PS51186"/>
    </source>
</evidence>
<proteinExistence type="predicted"/>
<dbReference type="InterPro" id="IPR000182">
    <property type="entry name" value="GNAT_dom"/>
</dbReference>
<feature type="domain" description="N-acetyltransferase" evidence="3">
    <location>
        <begin position="5"/>
        <end position="149"/>
    </location>
</feature>
<dbReference type="OrthoDB" id="9805924at2"/>
<dbReference type="PROSITE" id="PS51186">
    <property type="entry name" value="GNAT"/>
    <property type="match status" value="1"/>
</dbReference>